<keyword evidence="10" id="KW-0175">Coiled coil</keyword>
<dbReference type="InterPro" id="IPR002475">
    <property type="entry name" value="Bcl2-like"/>
</dbReference>
<protein>
    <recommendedName>
        <fullName evidence="11">Bcl-2 Bcl-2 homology region 1-3 domain-containing protein</fullName>
    </recommendedName>
</protein>
<comment type="subunit">
    <text evidence="8">May interact with RGS9; this interaction stabilizes both proteins and increases RGS9 GTPase-activating protein (GAP) activity, hence accelerating the deactivation of D(2) dopamine receptor-mediated signaling.</text>
</comment>
<evidence type="ECO:0000256" key="3">
    <source>
        <dbReference type="ARBA" id="ARBA00009768"/>
    </source>
</evidence>
<dbReference type="EMBL" id="SRMA01026478">
    <property type="protein sequence ID" value="TRY83418.1"/>
    <property type="molecule type" value="Genomic_DNA"/>
</dbReference>
<comment type="subcellular location">
    <subcellularLocation>
        <location evidence="1">Membrane</location>
    </subcellularLocation>
</comment>
<dbReference type="CDD" id="cd00200">
    <property type="entry name" value="WD40"/>
    <property type="match status" value="1"/>
</dbReference>
<accession>A0A553Q0G4</accession>
<comment type="similarity">
    <text evidence="3">Belongs to the WD repeat G protein beta family.</text>
</comment>
<comment type="similarity">
    <text evidence="2">Belongs to the Bcl-2 family.</text>
</comment>
<dbReference type="PANTHER" id="PTHR19850">
    <property type="entry name" value="GUANINE NUCLEOTIDE-BINDING PROTEIN BETA G PROTEIN BETA"/>
    <property type="match status" value="1"/>
</dbReference>
<evidence type="ECO:0000256" key="7">
    <source>
        <dbReference type="ARBA" id="ARBA00023224"/>
    </source>
</evidence>
<dbReference type="Pfam" id="PF00452">
    <property type="entry name" value="Bcl-2"/>
    <property type="match status" value="1"/>
</dbReference>
<dbReference type="CDD" id="cd06845">
    <property type="entry name" value="Bcl-2_like"/>
    <property type="match status" value="1"/>
</dbReference>
<dbReference type="InterPro" id="IPR046371">
    <property type="entry name" value="Bcl-2_BH1-3"/>
</dbReference>
<dbReference type="InterPro" id="IPR036322">
    <property type="entry name" value="WD40_repeat_dom_sf"/>
</dbReference>
<proteinExistence type="inferred from homology"/>
<evidence type="ECO:0000256" key="6">
    <source>
        <dbReference type="ARBA" id="ARBA00022737"/>
    </source>
</evidence>
<evidence type="ECO:0000256" key="5">
    <source>
        <dbReference type="ARBA" id="ARBA00022703"/>
    </source>
</evidence>
<dbReference type="Gene3D" id="1.10.437.10">
    <property type="entry name" value="Blc2-like"/>
    <property type="match status" value="1"/>
</dbReference>
<evidence type="ECO:0000256" key="9">
    <source>
        <dbReference type="PROSITE-ProRule" id="PRU00221"/>
    </source>
</evidence>
<dbReference type="InterPro" id="IPR026298">
    <property type="entry name" value="Bcl-2_fam"/>
</dbReference>
<keyword evidence="13" id="KW-1185">Reference proteome</keyword>
<name>A0A553Q0G4_9TELE</name>
<evidence type="ECO:0000256" key="8">
    <source>
        <dbReference type="ARBA" id="ARBA00062807"/>
    </source>
</evidence>
<dbReference type="GO" id="GO:0016020">
    <property type="term" value="C:membrane"/>
    <property type="evidence" value="ECO:0007669"/>
    <property type="project" value="UniProtKB-SubCell"/>
</dbReference>
<dbReference type="GO" id="GO:0007165">
    <property type="term" value="P:signal transduction"/>
    <property type="evidence" value="ECO:0007669"/>
    <property type="project" value="UniProtKB-KW"/>
</dbReference>
<dbReference type="PROSITE" id="PS00678">
    <property type="entry name" value="WD_REPEATS_1"/>
    <property type="match status" value="2"/>
</dbReference>
<evidence type="ECO:0000256" key="10">
    <source>
        <dbReference type="SAM" id="Coils"/>
    </source>
</evidence>
<dbReference type="InterPro" id="IPR015943">
    <property type="entry name" value="WD40/YVTN_repeat-like_dom_sf"/>
</dbReference>
<dbReference type="Proteomes" id="UP000316079">
    <property type="component" value="Unassembled WGS sequence"/>
</dbReference>
<dbReference type="SMART" id="SM00337">
    <property type="entry name" value="BCL"/>
    <property type="match status" value="1"/>
</dbReference>
<dbReference type="PROSITE" id="PS50294">
    <property type="entry name" value="WD_REPEATS_REGION"/>
    <property type="match status" value="4"/>
</dbReference>
<evidence type="ECO:0000256" key="4">
    <source>
        <dbReference type="ARBA" id="ARBA00022574"/>
    </source>
</evidence>
<dbReference type="InterPro" id="IPR001680">
    <property type="entry name" value="WD40_rpt"/>
</dbReference>
<evidence type="ECO:0000256" key="2">
    <source>
        <dbReference type="ARBA" id="ARBA00009458"/>
    </source>
</evidence>
<organism evidence="12 13">
    <name type="scientific">Danionella cerebrum</name>
    <dbReference type="NCBI Taxonomy" id="2873325"/>
    <lineage>
        <taxon>Eukaryota</taxon>
        <taxon>Metazoa</taxon>
        <taxon>Chordata</taxon>
        <taxon>Craniata</taxon>
        <taxon>Vertebrata</taxon>
        <taxon>Euteleostomi</taxon>
        <taxon>Actinopterygii</taxon>
        <taxon>Neopterygii</taxon>
        <taxon>Teleostei</taxon>
        <taxon>Ostariophysi</taxon>
        <taxon>Cypriniformes</taxon>
        <taxon>Danionidae</taxon>
        <taxon>Danioninae</taxon>
        <taxon>Danionella</taxon>
    </lineage>
</organism>
<dbReference type="InterPro" id="IPR036834">
    <property type="entry name" value="Bcl-2-like_sf"/>
</dbReference>
<dbReference type="GO" id="GO:0042981">
    <property type="term" value="P:regulation of apoptotic process"/>
    <property type="evidence" value="ECO:0007669"/>
    <property type="project" value="InterPro"/>
</dbReference>
<keyword evidence="7" id="KW-0807">Transducer</keyword>
<dbReference type="OrthoDB" id="10255630at2759"/>
<evidence type="ECO:0000256" key="1">
    <source>
        <dbReference type="ARBA" id="ARBA00004370"/>
    </source>
</evidence>
<gene>
    <name evidence="12" type="ORF">DNTS_020285</name>
</gene>
<feature type="repeat" description="WD" evidence="9">
    <location>
        <begin position="358"/>
        <end position="387"/>
    </location>
</feature>
<feature type="repeat" description="WD" evidence="9">
    <location>
        <begin position="323"/>
        <end position="357"/>
    </location>
</feature>
<feature type="repeat" description="WD" evidence="9">
    <location>
        <begin position="272"/>
        <end position="313"/>
    </location>
</feature>
<dbReference type="FunFam" id="2.130.10.10:FF:000020">
    <property type="entry name" value="Guanine nucleotide-binding protein beta subunit"/>
    <property type="match status" value="1"/>
</dbReference>
<keyword evidence="5" id="KW-0053">Apoptosis</keyword>
<evidence type="ECO:0000259" key="11">
    <source>
        <dbReference type="SMART" id="SM00337"/>
    </source>
</evidence>
<dbReference type="SUPFAM" id="SSF50978">
    <property type="entry name" value="WD40 repeat-like"/>
    <property type="match status" value="1"/>
</dbReference>
<comment type="caution">
    <text evidence="12">The sequence shown here is derived from an EMBL/GenBank/DDBJ whole genome shotgun (WGS) entry which is preliminary data.</text>
</comment>
<dbReference type="STRING" id="623744.A0A553Q0G4"/>
<dbReference type="PROSITE" id="PS50062">
    <property type="entry name" value="BCL2_FAMILY"/>
    <property type="match status" value="1"/>
</dbReference>
<dbReference type="PRINTS" id="PR00319">
    <property type="entry name" value="GPROTEINB"/>
</dbReference>
<keyword evidence="6" id="KW-0677">Repeat</keyword>
<reference evidence="12 13" key="1">
    <citation type="journal article" date="2019" name="Sci. Data">
        <title>Hybrid genome assembly and annotation of Danionella translucida.</title>
        <authorList>
            <person name="Kadobianskyi M."/>
            <person name="Schulze L."/>
            <person name="Schuelke M."/>
            <person name="Judkewitz B."/>
        </authorList>
    </citation>
    <scope>NUCLEOTIDE SEQUENCE [LARGE SCALE GENOMIC DNA]</scope>
    <source>
        <strain evidence="12 13">Bolton</strain>
    </source>
</reference>
<dbReference type="InterPro" id="IPR019775">
    <property type="entry name" value="WD40_repeat_CS"/>
</dbReference>
<keyword evidence="4 9" id="KW-0853">WD repeat</keyword>
<evidence type="ECO:0000313" key="12">
    <source>
        <dbReference type="EMBL" id="TRY83418.1"/>
    </source>
</evidence>
<dbReference type="InterPro" id="IPR016346">
    <property type="entry name" value="G-protein_beta_1-5"/>
</dbReference>
<feature type="coiled-coil region" evidence="10">
    <location>
        <begin position="54"/>
        <end position="81"/>
    </location>
</feature>
<feature type="domain" description="Bcl-2 Bcl-2 homology region 1-3" evidence="11">
    <location>
        <begin position="423"/>
        <end position="524"/>
    </location>
</feature>
<feature type="non-terminal residue" evidence="12">
    <location>
        <position position="524"/>
    </location>
</feature>
<dbReference type="PROSITE" id="PS50082">
    <property type="entry name" value="WD_REPEATS_2"/>
    <property type="match status" value="5"/>
</dbReference>
<evidence type="ECO:0000313" key="13">
    <source>
        <dbReference type="Proteomes" id="UP000316079"/>
    </source>
</evidence>
<dbReference type="GO" id="GO:0006915">
    <property type="term" value="P:apoptotic process"/>
    <property type="evidence" value="ECO:0007669"/>
    <property type="project" value="UniProtKB-KW"/>
</dbReference>
<dbReference type="Gene3D" id="2.130.10.10">
    <property type="entry name" value="YVTN repeat-like/Quinoprotein amine dehydrogenase"/>
    <property type="match status" value="1"/>
</dbReference>
<feature type="repeat" description="WD" evidence="9">
    <location>
        <begin position="186"/>
        <end position="227"/>
    </location>
</feature>
<dbReference type="SUPFAM" id="SSF56854">
    <property type="entry name" value="Bcl-2 inhibitors of programmed cell death"/>
    <property type="match status" value="1"/>
</dbReference>
<dbReference type="AlphaFoldDB" id="A0A553Q0G4"/>
<sequence length="524" mass="57950">MCDQTFLAITFGQCDSCGENKPLMNIYLKNDPVNYCSLCVEMMACQGLAKGETIKSLKAESESLKAKLEEERAKLHDVELHQVAEKIEALGQFVMKTRRTLKGHGSKVLCSDWCRDNRRIDGKVIVWDAYTTNKEHAVMMPSTWVMACAYAPSGCAVACGGLDNKCTIFPLSLEANENLHSKKKTVATHTNYLSSCSFTKSDLQILTSSGDGTCALWDVESGQMLQSFHGHSADVLSLDLAPSETGSTFVSGGCDKKANVWDMRSGQNVQVFETHDSDINSVKYYPSGDAFVSASDDATCRLYDLRADREVAVYSKDSIIFGVSSVAFSLSGRLLFAGYNDYNINVWDVLKGNRVAVLYGHENRVSSVRLSPDGTAFCSGSWDNTLRKMSCWLREQTLVLAEDYISFCRGTQQTPPSESAEAMRYLAKEMEQQHRSKFLSLSREFLDTCGTDPSRYLQSVMRELVGDGKMNWGRVVSIFTFTGVLAGDLASRKGNSECSQSLAETIADYLGGEKQEWLIENGGW</sequence>
<dbReference type="InterPro" id="IPR001632">
    <property type="entry name" value="WD40_G-protein_beta-like"/>
</dbReference>
<dbReference type="Pfam" id="PF25391">
    <property type="entry name" value="WD40_Gbeta"/>
    <property type="match status" value="1"/>
</dbReference>
<dbReference type="SMART" id="SM00320">
    <property type="entry name" value="WD40"/>
    <property type="match status" value="7"/>
</dbReference>
<feature type="repeat" description="WD" evidence="9">
    <location>
        <begin position="228"/>
        <end position="271"/>
    </location>
</feature>